<dbReference type="EMBL" id="BQKI01000072">
    <property type="protein sequence ID" value="GJN16530.1"/>
    <property type="molecule type" value="Genomic_DNA"/>
</dbReference>
<feature type="region of interest" description="Disordered" evidence="1">
    <location>
        <begin position="80"/>
        <end position="132"/>
    </location>
</feature>
<reference evidence="2" key="2">
    <citation type="submission" date="2021-12" db="EMBL/GenBank/DDBJ databases">
        <title>Resequencing data analysis of finger millet.</title>
        <authorList>
            <person name="Hatakeyama M."/>
            <person name="Aluri S."/>
            <person name="Balachadran M.T."/>
            <person name="Sivarajan S.R."/>
            <person name="Poveda L."/>
            <person name="Shimizu-Inatsugi R."/>
            <person name="Schlapbach R."/>
            <person name="Sreeman S.M."/>
            <person name="Shimizu K.K."/>
        </authorList>
    </citation>
    <scope>NUCLEOTIDE SEQUENCE</scope>
</reference>
<evidence type="ECO:0000313" key="3">
    <source>
        <dbReference type="Proteomes" id="UP001054889"/>
    </source>
</evidence>
<protein>
    <submittedName>
        <fullName evidence="2">Uncharacterized protein</fullName>
    </submittedName>
</protein>
<feature type="compositionally biased region" description="Basic and acidic residues" evidence="1">
    <location>
        <begin position="103"/>
        <end position="129"/>
    </location>
</feature>
<name>A0AAV5E227_ELECO</name>
<gene>
    <name evidence="2" type="primary">gb03529</name>
    <name evidence="2" type="ORF">PR202_gb03529</name>
</gene>
<evidence type="ECO:0000313" key="2">
    <source>
        <dbReference type="EMBL" id="GJN16530.1"/>
    </source>
</evidence>
<keyword evidence="3" id="KW-1185">Reference proteome</keyword>
<accession>A0AAV5E227</accession>
<dbReference type="Proteomes" id="UP001054889">
    <property type="component" value="Unassembled WGS sequence"/>
</dbReference>
<evidence type="ECO:0000256" key="1">
    <source>
        <dbReference type="SAM" id="MobiDB-lite"/>
    </source>
</evidence>
<proteinExistence type="predicted"/>
<organism evidence="2 3">
    <name type="scientific">Eleusine coracana subsp. coracana</name>
    <dbReference type="NCBI Taxonomy" id="191504"/>
    <lineage>
        <taxon>Eukaryota</taxon>
        <taxon>Viridiplantae</taxon>
        <taxon>Streptophyta</taxon>
        <taxon>Embryophyta</taxon>
        <taxon>Tracheophyta</taxon>
        <taxon>Spermatophyta</taxon>
        <taxon>Magnoliopsida</taxon>
        <taxon>Liliopsida</taxon>
        <taxon>Poales</taxon>
        <taxon>Poaceae</taxon>
        <taxon>PACMAD clade</taxon>
        <taxon>Chloridoideae</taxon>
        <taxon>Cynodonteae</taxon>
        <taxon>Eleusininae</taxon>
        <taxon>Eleusine</taxon>
    </lineage>
</organism>
<sequence length="160" mass="17345">MCSHASTSRVALCRDGIPRANRRNASTPNCDLTEKAERRYQVRFGVETGRNPPFHRLHAAEHIPIIDGLLNFPDETRLVPTTFGGDAEGKGDSAGSGDGAARPPRDDDGAENHDGAARLPLDGHSDHLPRNAHTPHRLLAGIANRQDLVTEWDPLDPVLA</sequence>
<comment type="caution">
    <text evidence="2">The sequence shown here is derived from an EMBL/GenBank/DDBJ whole genome shotgun (WGS) entry which is preliminary data.</text>
</comment>
<dbReference type="AlphaFoldDB" id="A0AAV5E227"/>
<reference evidence="2" key="1">
    <citation type="journal article" date="2018" name="DNA Res.">
        <title>Multiple hybrid de novo genome assembly of finger millet, an orphan allotetraploid crop.</title>
        <authorList>
            <person name="Hatakeyama M."/>
            <person name="Aluri S."/>
            <person name="Balachadran M.T."/>
            <person name="Sivarajan S.R."/>
            <person name="Patrignani A."/>
            <person name="Gruter S."/>
            <person name="Poveda L."/>
            <person name="Shimizu-Inatsugi R."/>
            <person name="Baeten J."/>
            <person name="Francoijs K.J."/>
            <person name="Nataraja K.N."/>
            <person name="Reddy Y.A.N."/>
            <person name="Phadnis S."/>
            <person name="Ravikumar R.L."/>
            <person name="Schlapbach R."/>
            <person name="Sreeman S.M."/>
            <person name="Shimizu K.K."/>
        </authorList>
    </citation>
    <scope>NUCLEOTIDE SEQUENCE</scope>
</reference>